<evidence type="ECO:0000313" key="2">
    <source>
        <dbReference type="Proteomes" id="UP000481153"/>
    </source>
</evidence>
<proteinExistence type="predicted"/>
<accession>A0A6G0WIW0</accession>
<name>A0A6G0WIW0_9STRA</name>
<evidence type="ECO:0000313" key="1">
    <source>
        <dbReference type="EMBL" id="KAF0727154.1"/>
    </source>
</evidence>
<dbReference type="EMBL" id="VJMJ01000200">
    <property type="protein sequence ID" value="KAF0727154.1"/>
    <property type="molecule type" value="Genomic_DNA"/>
</dbReference>
<sequence length="138" mass="14640">MHGALPAPAQNLNLPFFKIPPITHESTSGWASNTLRTLRGKAEADRHTTSNEVSVEPTLTTATADTTNKRLITSLKISVSMRIASASFASSTIESNTSSPSLLSSTIGSSLASLLERSRYSTRLTPISQDLGESGHKA</sequence>
<protein>
    <submittedName>
        <fullName evidence="1">Uncharacterized protein</fullName>
    </submittedName>
</protein>
<organism evidence="1 2">
    <name type="scientific">Aphanomyces euteiches</name>
    <dbReference type="NCBI Taxonomy" id="100861"/>
    <lineage>
        <taxon>Eukaryota</taxon>
        <taxon>Sar</taxon>
        <taxon>Stramenopiles</taxon>
        <taxon>Oomycota</taxon>
        <taxon>Saprolegniomycetes</taxon>
        <taxon>Saprolegniales</taxon>
        <taxon>Verrucalvaceae</taxon>
        <taxon>Aphanomyces</taxon>
    </lineage>
</organism>
<comment type="caution">
    <text evidence="1">The sequence shown here is derived from an EMBL/GenBank/DDBJ whole genome shotgun (WGS) entry which is preliminary data.</text>
</comment>
<gene>
    <name evidence="1" type="ORF">Ae201684_014685</name>
</gene>
<reference evidence="1 2" key="1">
    <citation type="submission" date="2019-07" db="EMBL/GenBank/DDBJ databases">
        <title>Genomics analysis of Aphanomyces spp. identifies a new class of oomycete effector associated with host adaptation.</title>
        <authorList>
            <person name="Gaulin E."/>
        </authorList>
    </citation>
    <scope>NUCLEOTIDE SEQUENCE [LARGE SCALE GENOMIC DNA]</scope>
    <source>
        <strain evidence="1 2">ATCC 201684</strain>
    </source>
</reference>
<dbReference type="AlphaFoldDB" id="A0A6G0WIW0"/>
<keyword evidence="2" id="KW-1185">Reference proteome</keyword>
<dbReference type="Proteomes" id="UP000481153">
    <property type="component" value="Unassembled WGS sequence"/>
</dbReference>